<evidence type="ECO:0000256" key="7">
    <source>
        <dbReference type="ARBA" id="ARBA00022927"/>
    </source>
</evidence>
<dbReference type="SUPFAM" id="SSF158544">
    <property type="entry name" value="GspK insert domain-like"/>
    <property type="match status" value="1"/>
</dbReference>
<feature type="compositionally biased region" description="Gly residues" evidence="10">
    <location>
        <begin position="317"/>
        <end position="339"/>
    </location>
</feature>
<organism evidence="12 13">
    <name type="scientific">Pseudobythopirellula maris</name>
    <dbReference type="NCBI Taxonomy" id="2527991"/>
    <lineage>
        <taxon>Bacteria</taxon>
        <taxon>Pseudomonadati</taxon>
        <taxon>Planctomycetota</taxon>
        <taxon>Planctomycetia</taxon>
        <taxon>Pirellulales</taxon>
        <taxon>Lacipirellulaceae</taxon>
        <taxon>Pseudobythopirellula</taxon>
    </lineage>
</organism>
<evidence type="ECO:0000256" key="9">
    <source>
        <dbReference type="ARBA" id="ARBA00023136"/>
    </source>
</evidence>
<reference evidence="12 13" key="1">
    <citation type="submission" date="2019-02" db="EMBL/GenBank/DDBJ databases">
        <title>Deep-cultivation of Planctomycetes and their phenomic and genomic characterization uncovers novel biology.</title>
        <authorList>
            <person name="Wiegand S."/>
            <person name="Jogler M."/>
            <person name="Boedeker C."/>
            <person name="Pinto D."/>
            <person name="Vollmers J."/>
            <person name="Rivas-Marin E."/>
            <person name="Kohn T."/>
            <person name="Peeters S.H."/>
            <person name="Heuer A."/>
            <person name="Rast P."/>
            <person name="Oberbeckmann S."/>
            <person name="Bunk B."/>
            <person name="Jeske O."/>
            <person name="Meyerdierks A."/>
            <person name="Storesund J.E."/>
            <person name="Kallscheuer N."/>
            <person name="Luecker S."/>
            <person name="Lage O.M."/>
            <person name="Pohl T."/>
            <person name="Merkel B.J."/>
            <person name="Hornburger P."/>
            <person name="Mueller R.-W."/>
            <person name="Bruemmer F."/>
            <person name="Labrenz M."/>
            <person name="Spormann A.M."/>
            <person name="Op Den Camp H."/>
            <person name="Overmann J."/>
            <person name="Amann R."/>
            <person name="Jetten M.S.M."/>
            <person name="Mascher T."/>
            <person name="Medema M.H."/>
            <person name="Devos D.P."/>
            <person name="Kaster A.-K."/>
            <person name="Ovreas L."/>
            <person name="Rohde M."/>
            <person name="Galperin M.Y."/>
            <person name="Jogler C."/>
        </authorList>
    </citation>
    <scope>NUCLEOTIDE SEQUENCE [LARGE SCALE GENOMIC DNA]</scope>
    <source>
        <strain evidence="12 13">Mal64</strain>
    </source>
</reference>
<dbReference type="PANTHER" id="PTHR38831:SF2">
    <property type="entry name" value="TYPE II SECRETION SYSTEM PROTEIN K"/>
    <property type="match status" value="1"/>
</dbReference>
<keyword evidence="8" id="KW-1133">Transmembrane helix</keyword>
<dbReference type="Proteomes" id="UP000315440">
    <property type="component" value="Unassembled WGS sequence"/>
</dbReference>
<evidence type="ECO:0000313" key="12">
    <source>
        <dbReference type="EMBL" id="TWT90145.1"/>
    </source>
</evidence>
<dbReference type="GO" id="GO:0009306">
    <property type="term" value="P:protein secretion"/>
    <property type="evidence" value="ECO:0007669"/>
    <property type="project" value="InterPro"/>
</dbReference>
<keyword evidence="3" id="KW-0813">Transport</keyword>
<dbReference type="EMBL" id="SJPQ01000001">
    <property type="protein sequence ID" value="TWT90145.1"/>
    <property type="molecule type" value="Genomic_DNA"/>
</dbReference>
<evidence type="ECO:0000256" key="8">
    <source>
        <dbReference type="ARBA" id="ARBA00022989"/>
    </source>
</evidence>
<proteinExistence type="inferred from homology"/>
<dbReference type="InterPro" id="IPR005628">
    <property type="entry name" value="GspK"/>
</dbReference>
<name>A0A5C5ZSV0_9BACT</name>
<feature type="domain" description="T2SS protein K first SAM-like" evidence="11">
    <location>
        <begin position="129"/>
        <end position="215"/>
    </location>
</feature>
<keyword evidence="6" id="KW-0812">Transmembrane</keyword>
<dbReference type="Gene3D" id="1.10.40.60">
    <property type="entry name" value="EpsJ-like"/>
    <property type="match status" value="1"/>
</dbReference>
<evidence type="ECO:0000259" key="11">
    <source>
        <dbReference type="Pfam" id="PF21687"/>
    </source>
</evidence>
<sequence>MKRQPTRRSHRRGSLLLAVLVMIALLAVANLAYFDWTFTERVASDAAARQAQARASAESGVEFLKVYLSADRATIDQDGGLVDNPQRFQGVTIEDGGAPELLSRFSIVAPRLDYGGFVGARFGLEDESARLNLNRLVVADARDEGVGQDVLMFLPGMTESIADAILDWIDEDDEPRTLGAEIDYYSSLTPGYLPQNGPIESLEQLLRVRDVTPQLLWGVDQNRNFIAEPEEIEANQFTTLDNTDGSMNLGWAAYFTTHSAESNLTDEGLPKINLNADDLETLHGELAETLGEAEANFIIAYRQGGPEETDDEDSFDGPGGGQDGGQDGGQGGAPTGGGQPTDIKDADEIKIDFGAPASVSIESLLDLVGVRARTVELDGVTETLVESPFTDSASDMQSYLPLLYGQCALSDEPSTPGRLNINQAPEALLYGVPGMPPQAVEAILGNRNFSSQPQGVERSHPAWILTEGYVTLEEMREMGPYLTAGGDVYRAQVVGSWGGPGPTARLEVVLDTTATPPRIVVRRDLTALGAGYSVEQLGDVTLAPPAAGSPIP</sequence>
<evidence type="ECO:0000256" key="10">
    <source>
        <dbReference type="SAM" id="MobiDB-lite"/>
    </source>
</evidence>
<dbReference type="RefSeq" id="WP_146396634.1">
    <property type="nucleotide sequence ID" value="NZ_SJPQ01000001.1"/>
</dbReference>
<protein>
    <submittedName>
        <fullName evidence="12">General secretion pathway protein K</fullName>
    </submittedName>
</protein>
<feature type="region of interest" description="Disordered" evidence="10">
    <location>
        <begin position="305"/>
        <end position="344"/>
    </location>
</feature>
<comment type="similarity">
    <text evidence="2">Belongs to the GSP K family.</text>
</comment>
<keyword evidence="4" id="KW-1003">Cell membrane</keyword>
<evidence type="ECO:0000256" key="4">
    <source>
        <dbReference type="ARBA" id="ARBA00022475"/>
    </source>
</evidence>
<evidence type="ECO:0000256" key="1">
    <source>
        <dbReference type="ARBA" id="ARBA00004533"/>
    </source>
</evidence>
<accession>A0A5C5ZSV0</accession>
<dbReference type="OrthoDB" id="260436at2"/>
<dbReference type="InterPro" id="IPR038072">
    <property type="entry name" value="GspK_central_sf"/>
</dbReference>
<dbReference type="Pfam" id="PF21687">
    <property type="entry name" value="T2SSK_1st"/>
    <property type="match status" value="1"/>
</dbReference>
<evidence type="ECO:0000313" key="13">
    <source>
        <dbReference type="Proteomes" id="UP000315440"/>
    </source>
</evidence>
<keyword evidence="9" id="KW-0472">Membrane</keyword>
<evidence type="ECO:0000256" key="6">
    <source>
        <dbReference type="ARBA" id="ARBA00022692"/>
    </source>
</evidence>
<evidence type="ECO:0000256" key="5">
    <source>
        <dbReference type="ARBA" id="ARBA00022519"/>
    </source>
</evidence>
<comment type="caution">
    <text evidence="12">The sequence shown here is derived from an EMBL/GenBank/DDBJ whole genome shotgun (WGS) entry which is preliminary data.</text>
</comment>
<gene>
    <name evidence="12" type="ORF">Mal64_05290</name>
</gene>
<evidence type="ECO:0000256" key="2">
    <source>
        <dbReference type="ARBA" id="ARBA00007246"/>
    </source>
</evidence>
<comment type="subcellular location">
    <subcellularLocation>
        <location evidence="1">Cell inner membrane</location>
    </subcellularLocation>
</comment>
<dbReference type="InterPro" id="IPR049031">
    <property type="entry name" value="T2SSK_SAM-like_1st"/>
</dbReference>
<keyword evidence="7" id="KW-0653">Protein transport</keyword>
<dbReference type="GO" id="GO:0005886">
    <property type="term" value="C:plasma membrane"/>
    <property type="evidence" value="ECO:0007669"/>
    <property type="project" value="UniProtKB-SubCell"/>
</dbReference>
<dbReference type="PANTHER" id="PTHR38831">
    <property type="entry name" value="TYPE II SECRETION SYSTEM PROTEIN K"/>
    <property type="match status" value="1"/>
</dbReference>
<keyword evidence="13" id="KW-1185">Reference proteome</keyword>
<dbReference type="AlphaFoldDB" id="A0A5C5ZSV0"/>
<keyword evidence="5" id="KW-0997">Cell inner membrane</keyword>
<evidence type="ECO:0000256" key="3">
    <source>
        <dbReference type="ARBA" id="ARBA00022448"/>
    </source>
</evidence>